<evidence type="ECO:0000256" key="2">
    <source>
        <dbReference type="ARBA" id="ARBA00004370"/>
    </source>
</evidence>
<dbReference type="InterPro" id="IPR036890">
    <property type="entry name" value="HATPase_C_sf"/>
</dbReference>
<feature type="domain" description="Histidine kinase/HSP90-like ATPase" evidence="15">
    <location>
        <begin position="516"/>
        <end position="635"/>
    </location>
</feature>
<keyword evidence="6 13" id="KW-0812">Transmembrane</keyword>
<dbReference type="Pfam" id="PF02518">
    <property type="entry name" value="HATPase_c"/>
    <property type="match status" value="1"/>
</dbReference>
<dbReference type="GO" id="GO:0000160">
    <property type="term" value="P:phosphorelay signal transduction system"/>
    <property type="evidence" value="ECO:0007669"/>
    <property type="project" value="UniProtKB-KW"/>
</dbReference>
<evidence type="ECO:0000256" key="13">
    <source>
        <dbReference type="SAM" id="Phobius"/>
    </source>
</evidence>
<evidence type="ECO:0000256" key="5">
    <source>
        <dbReference type="ARBA" id="ARBA00022679"/>
    </source>
</evidence>
<gene>
    <name evidence="16" type="ORF">JPH1_42980</name>
</gene>
<dbReference type="CDD" id="cd06225">
    <property type="entry name" value="HAMP"/>
    <property type="match status" value="1"/>
</dbReference>
<feature type="domain" description="HAMP" evidence="14">
    <location>
        <begin position="337"/>
        <end position="404"/>
    </location>
</feature>
<feature type="compositionally biased region" description="Basic and acidic residues" evidence="12">
    <location>
        <begin position="942"/>
        <end position="953"/>
    </location>
</feature>
<feature type="compositionally biased region" description="Pro residues" evidence="12">
    <location>
        <begin position="741"/>
        <end position="758"/>
    </location>
</feature>
<evidence type="ECO:0000259" key="15">
    <source>
        <dbReference type="SMART" id="SM00387"/>
    </source>
</evidence>
<evidence type="ECO:0000256" key="1">
    <source>
        <dbReference type="ARBA" id="ARBA00000085"/>
    </source>
</evidence>
<proteinExistence type="predicted"/>
<evidence type="ECO:0000256" key="9">
    <source>
        <dbReference type="ARBA" id="ARBA00022840"/>
    </source>
</evidence>
<dbReference type="AlphaFoldDB" id="A0AAI8SNN6"/>
<evidence type="ECO:0000313" key="16">
    <source>
        <dbReference type="EMBL" id="BBN49823.1"/>
    </source>
</evidence>
<dbReference type="Proteomes" id="UP000327362">
    <property type="component" value="Chromosome"/>
</dbReference>
<feature type="compositionally biased region" description="Basic residues" evidence="12">
    <location>
        <begin position="974"/>
        <end position="1011"/>
    </location>
</feature>
<keyword evidence="11" id="KW-0902">Two-component regulatory system</keyword>
<evidence type="ECO:0000256" key="8">
    <source>
        <dbReference type="ARBA" id="ARBA00022777"/>
    </source>
</evidence>
<feature type="region of interest" description="Disordered" evidence="12">
    <location>
        <begin position="858"/>
        <end position="1112"/>
    </location>
</feature>
<dbReference type="GO" id="GO:0016020">
    <property type="term" value="C:membrane"/>
    <property type="evidence" value="ECO:0007669"/>
    <property type="project" value="UniProtKB-SubCell"/>
</dbReference>
<keyword evidence="7" id="KW-0547">Nucleotide-binding</keyword>
<keyword evidence="9" id="KW-0067">ATP-binding</keyword>
<dbReference type="SUPFAM" id="SSF55874">
    <property type="entry name" value="ATPase domain of HSP90 chaperone/DNA topoisomerase II/histidine kinase"/>
    <property type="match status" value="1"/>
</dbReference>
<dbReference type="EMBL" id="AP020326">
    <property type="protein sequence ID" value="BBN49823.1"/>
    <property type="molecule type" value="Genomic_DNA"/>
</dbReference>
<keyword evidence="5" id="KW-0808">Transferase</keyword>
<evidence type="ECO:0000313" key="17">
    <source>
        <dbReference type="Proteomes" id="UP000327362"/>
    </source>
</evidence>
<dbReference type="PANTHER" id="PTHR44936">
    <property type="entry name" value="SENSOR PROTEIN CREC"/>
    <property type="match status" value="1"/>
</dbReference>
<evidence type="ECO:0000256" key="3">
    <source>
        <dbReference type="ARBA" id="ARBA00012438"/>
    </source>
</evidence>
<dbReference type="Gene3D" id="6.10.340.10">
    <property type="match status" value="1"/>
</dbReference>
<feature type="region of interest" description="Disordered" evidence="12">
    <location>
        <begin position="1"/>
        <end position="24"/>
    </location>
</feature>
<feature type="transmembrane region" description="Helical" evidence="13">
    <location>
        <begin position="319"/>
        <end position="340"/>
    </location>
</feature>
<name>A0AAI8SNN6_MYCAV</name>
<feature type="compositionally biased region" description="Pro residues" evidence="12">
    <location>
        <begin position="787"/>
        <end position="800"/>
    </location>
</feature>
<dbReference type="InterPro" id="IPR003660">
    <property type="entry name" value="HAMP_dom"/>
</dbReference>
<comment type="catalytic activity">
    <reaction evidence="1">
        <text>ATP + protein L-histidine = ADP + protein N-phospho-L-histidine.</text>
        <dbReference type="EC" id="2.7.13.3"/>
    </reaction>
</comment>
<feature type="compositionally biased region" description="Low complexity" evidence="12">
    <location>
        <begin position="1"/>
        <end position="14"/>
    </location>
</feature>
<organism evidence="16 17">
    <name type="scientific">Mycobacterium avium subsp. hominissuis</name>
    <dbReference type="NCBI Taxonomy" id="439334"/>
    <lineage>
        <taxon>Bacteria</taxon>
        <taxon>Bacillati</taxon>
        <taxon>Actinomycetota</taxon>
        <taxon>Actinomycetes</taxon>
        <taxon>Mycobacteriales</taxon>
        <taxon>Mycobacteriaceae</taxon>
        <taxon>Mycobacterium</taxon>
        <taxon>Mycobacterium avium complex (MAC)</taxon>
    </lineage>
</organism>
<feature type="transmembrane region" description="Helical" evidence="13">
    <location>
        <begin position="39"/>
        <end position="60"/>
    </location>
</feature>
<evidence type="ECO:0000256" key="6">
    <source>
        <dbReference type="ARBA" id="ARBA00022692"/>
    </source>
</evidence>
<dbReference type="InterPro" id="IPR050980">
    <property type="entry name" value="2C_sensor_his_kinase"/>
</dbReference>
<dbReference type="Pfam" id="PF00672">
    <property type="entry name" value="HAMP"/>
    <property type="match status" value="1"/>
</dbReference>
<evidence type="ECO:0000256" key="11">
    <source>
        <dbReference type="ARBA" id="ARBA00023012"/>
    </source>
</evidence>
<keyword evidence="10 13" id="KW-1133">Transmembrane helix</keyword>
<dbReference type="InterPro" id="IPR003594">
    <property type="entry name" value="HATPase_dom"/>
</dbReference>
<feature type="compositionally biased region" description="Low complexity" evidence="12">
    <location>
        <begin position="912"/>
        <end position="927"/>
    </location>
</feature>
<dbReference type="SMART" id="SM00387">
    <property type="entry name" value="HATPase_c"/>
    <property type="match status" value="1"/>
</dbReference>
<feature type="compositionally biased region" description="Low complexity" evidence="12">
    <location>
        <begin position="759"/>
        <end position="771"/>
    </location>
</feature>
<accession>A0AAI8SNN6</accession>
<evidence type="ECO:0000256" key="12">
    <source>
        <dbReference type="SAM" id="MobiDB-lite"/>
    </source>
</evidence>
<dbReference type="GO" id="GO:0005524">
    <property type="term" value="F:ATP binding"/>
    <property type="evidence" value="ECO:0007669"/>
    <property type="project" value="UniProtKB-KW"/>
</dbReference>
<dbReference type="SMART" id="SM00304">
    <property type="entry name" value="HAMP"/>
    <property type="match status" value="1"/>
</dbReference>
<dbReference type="PANTHER" id="PTHR44936:SF9">
    <property type="entry name" value="SENSOR PROTEIN CREC"/>
    <property type="match status" value="1"/>
</dbReference>
<evidence type="ECO:0000256" key="4">
    <source>
        <dbReference type="ARBA" id="ARBA00022553"/>
    </source>
</evidence>
<keyword evidence="4" id="KW-0597">Phosphoprotein</keyword>
<evidence type="ECO:0000256" key="10">
    <source>
        <dbReference type="ARBA" id="ARBA00022989"/>
    </source>
</evidence>
<keyword evidence="8" id="KW-0418">Kinase</keyword>
<feature type="compositionally biased region" description="Low complexity" evidence="12">
    <location>
        <begin position="654"/>
        <end position="668"/>
    </location>
</feature>
<evidence type="ECO:0000256" key="7">
    <source>
        <dbReference type="ARBA" id="ARBA00022741"/>
    </source>
</evidence>
<protein>
    <recommendedName>
        <fullName evidence="3">histidine kinase</fullName>
        <ecNumber evidence="3">2.7.13.3</ecNumber>
    </recommendedName>
</protein>
<feature type="compositionally biased region" description="Basic and acidic residues" evidence="12">
    <location>
        <begin position="858"/>
        <end position="869"/>
    </location>
</feature>
<feature type="region of interest" description="Disordered" evidence="12">
    <location>
        <begin position="648"/>
        <end position="820"/>
    </location>
</feature>
<evidence type="ECO:0000259" key="14">
    <source>
        <dbReference type="SMART" id="SM00304"/>
    </source>
</evidence>
<sequence>MFSRPAEPAVAEAPGPAPLGGGAVPAKRPPAWSLSNWPVRWKVLAIVLVPLMLATVFGVLRIHGAMANAAGLRLAAARADVVPAITKYMSALDVALLAGSAGRDAEGAKKNYEARKNELQTRLGDTDVTDDVRAGVNNLLDAGQMLVNKVAEGSLGLRERVTFYAPILLTAENVINASVRVDDERIRAQAQGLSRAVGARGQMTMQKILVTRGAELPEPQLRTSMATLAGTEPSTLFGMSEVLGAGSPEAKTLQQQMVSRMAIMSDPASVLVDNPDLLRSIQTTDDIADQVIKNTTASVTKSVHAQAAERRNSAILDTALVLAAIVIALAVVLLVARALVRPLRTLRDGALKVAHTDLEEEIAHVKAGGAEPIPAPLPVYTTEEIGQVAHAVDELHTQALLLAGDEARLRLLVNDMFETMSRRSRSLVDQQLALIDRLERNEDNPERLDNLFRLDHLAARLRRNSANLLVLAGAKLARDQRDPVPLATVINAAVSEVEDYRRVEIAGLPECSLLGAAAGGAIHLFAELIDNALRYSPPTTSARVSASRGGDGGVVVRIADSGLGMNDADRRIANMRLQAGGDANPDPHPENARHLGLFVVGRIAAWHGMRVGLRGPAANESGSGTTAEVYLPPTVLAGRVVAEPSGPRHIRAVSSPSAKLASAIAAPAEEGGRHDGTQQPAARGSRNVGDASTPPVTLLPRRNPGSSGIADVAAVPAPPAEPQPRRQRRELAKPWWEASPAPRPAPEPQQPAPEPAPEPQQSAPRPARAASDTSAFFAARPRTETPPEAPPKPPPKPAPKPKPDASIPPAASTGPADDDVIYRRMLSEMLGDPHDLVNSPDLDWQSVWDRGWTLAAAAEDKPVESHTTDHGLPVRTPGARLVPGGAHGAAAEPDDEPGLNGRSPAPRRRSTRPSPATPRRSAPRSAAISVACAPDGRTPGKAAKDTTNNDRTRQLLVCSPGPVAGLAGDEVRPRGPRRRARAAGVRRRAARRRQRTPAARTRRPAGRRRLRAGQPRDGRRPAVRGRAGAAVRGRDVQRLPAADAGRGRLASGHTRRGVLRHRSDRLRDGRPRRAGGRGGAVHPPVQRLVSARWTPPRPGRPPAAGIWSGRTR</sequence>
<dbReference type="EC" id="2.7.13.3" evidence="3"/>
<keyword evidence="13" id="KW-0472">Membrane</keyword>
<reference evidence="16 17" key="1">
    <citation type="submission" date="2019-09" db="EMBL/GenBank/DDBJ databases">
        <title>Complete genome sequence of Mycobacterium avium subsp. hominissuis strain JP-H-1.</title>
        <authorList>
            <person name="Kinoshita Y."/>
            <person name="Niwa H."/>
            <person name="Uchida-Fujii E."/>
            <person name="Nukada T."/>
        </authorList>
    </citation>
    <scope>NUCLEOTIDE SEQUENCE [LARGE SCALE GENOMIC DNA]</scope>
    <source>
        <strain evidence="16 17">JP-H-1</strain>
    </source>
</reference>
<feature type="compositionally biased region" description="Basic residues" evidence="12">
    <location>
        <begin position="1053"/>
        <end position="1064"/>
    </location>
</feature>
<dbReference type="Gene3D" id="3.30.565.10">
    <property type="entry name" value="Histidine kinase-like ATPase, C-terminal domain"/>
    <property type="match status" value="1"/>
</dbReference>
<dbReference type="GO" id="GO:0004673">
    <property type="term" value="F:protein histidine kinase activity"/>
    <property type="evidence" value="ECO:0007669"/>
    <property type="project" value="UniProtKB-EC"/>
</dbReference>
<comment type="subcellular location">
    <subcellularLocation>
        <location evidence="2">Membrane</location>
    </subcellularLocation>
</comment>